<accession>A0ABD2MQ12</accession>
<keyword evidence="2" id="KW-1185">Reference proteome</keyword>
<protein>
    <submittedName>
        <fullName evidence="1">Uncharacterized protein</fullName>
    </submittedName>
</protein>
<comment type="caution">
    <text evidence="1">The sequence shown here is derived from an EMBL/GenBank/DDBJ whole genome shotgun (WGS) entry which is preliminary data.</text>
</comment>
<dbReference type="Proteomes" id="UP001516400">
    <property type="component" value="Unassembled WGS sequence"/>
</dbReference>
<sequence>MKQLKISSEKIDNSLPIENMWQNFKEDKQMKKQNQKEYAECNMAVRRSFRKDKSNFVETIAADKNDSKELYKQMRQLGDNKRKNRDLPIRDENEHLLYITNRSN</sequence>
<proteinExistence type="predicted"/>
<dbReference type="AlphaFoldDB" id="A0ABD2MQ12"/>
<gene>
    <name evidence="1" type="ORF">HHI36_007430</name>
</gene>
<name>A0ABD2MQ12_9CUCU</name>
<organism evidence="1 2">
    <name type="scientific">Cryptolaemus montrouzieri</name>
    <dbReference type="NCBI Taxonomy" id="559131"/>
    <lineage>
        <taxon>Eukaryota</taxon>
        <taxon>Metazoa</taxon>
        <taxon>Ecdysozoa</taxon>
        <taxon>Arthropoda</taxon>
        <taxon>Hexapoda</taxon>
        <taxon>Insecta</taxon>
        <taxon>Pterygota</taxon>
        <taxon>Neoptera</taxon>
        <taxon>Endopterygota</taxon>
        <taxon>Coleoptera</taxon>
        <taxon>Polyphaga</taxon>
        <taxon>Cucujiformia</taxon>
        <taxon>Coccinelloidea</taxon>
        <taxon>Coccinellidae</taxon>
        <taxon>Scymninae</taxon>
        <taxon>Scymnini</taxon>
        <taxon>Cryptolaemus</taxon>
    </lineage>
</organism>
<reference evidence="1 2" key="1">
    <citation type="journal article" date="2021" name="BMC Biol.">
        <title>Horizontally acquired antibacterial genes associated with adaptive radiation of ladybird beetles.</title>
        <authorList>
            <person name="Li H.S."/>
            <person name="Tang X.F."/>
            <person name="Huang Y.H."/>
            <person name="Xu Z.Y."/>
            <person name="Chen M.L."/>
            <person name="Du X.Y."/>
            <person name="Qiu B.Y."/>
            <person name="Chen P.T."/>
            <person name="Zhang W."/>
            <person name="Slipinski A."/>
            <person name="Escalona H.E."/>
            <person name="Waterhouse R.M."/>
            <person name="Zwick A."/>
            <person name="Pang H."/>
        </authorList>
    </citation>
    <scope>NUCLEOTIDE SEQUENCE [LARGE SCALE GENOMIC DNA]</scope>
    <source>
        <strain evidence="1">SYSU2018</strain>
    </source>
</reference>
<dbReference type="EMBL" id="JABFTP020000021">
    <property type="protein sequence ID" value="KAL3268312.1"/>
    <property type="molecule type" value="Genomic_DNA"/>
</dbReference>
<evidence type="ECO:0000313" key="1">
    <source>
        <dbReference type="EMBL" id="KAL3268312.1"/>
    </source>
</evidence>
<evidence type="ECO:0000313" key="2">
    <source>
        <dbReference type="Proteomes" id="UP001516400"/>
    </source>
</evidence>